<evidence type="ECO:0000256" key="1">
    <source>
        <dbReference type="SAM" id="Phobius"/>
    </source>
</evidence>
<keyword evidence="3" id="KW-1185">Reference proteome</keyword>
<dbReference type="Proteomes" id="UP000270296">
    <property type="component" value="Unassembled WGS sequence"/>
</dbReference>
<keyword evidence="1" id="KW-0472">Membrane</keyword>
<evidence type="ECO:0000313" key="2">
    <source>
        <dbReference type="EMBL" id="VDP32623.1"/>
    </source>
</evidence>
<sequence length="119" mass="13310">MPGKGSHPYCLFHLATAPGTNPVVDWSVLFGEGLLQRHFSPITTLCAIIVMTIGIYYYDEGTTFERDPVDQPVGRSDRRFVTDDVVFVMHRLAEFTLHSAYVYSVTEPTPAHDGGFSDR</sequence>
<keyword evidence="1" id="KW-1133">Transmembrane helix</keyword>
<proteinExistence type="predicted"/>
<dbReference type="WBParaSite" id="SBAD_0001090301-mRNA-1">
    <property type="protein sequence ID" value="SBAD_0001090301-mRNA-1"/>
    <property type="gene ID" value="SBAD_0001090301"/>
</dbReference>
<gene>
    <name evidence="2" type="ORF">SBAD_LOCUS10536</name>
</gene>
<reference evidence="4" key="1">
    <citation type="submission" date="2016-06" db="UniProtKB">
        <authorList>
            <consortium name="WormBaseParasite"/>
        </authorList>
    </citation>
    <scope>IDENTIFICATION</scope>
</reference>
<keyword evidence="1" id="KW-0812">Transmembrane</keyword>
<reference evidence="2 3" key="2">
    <citation type="submission" date="2018-11" db="EMBL/GenBank/DDBJ databases">
        <authorList>
            <consortium name="Pathogen Informatics"/>
        </authorList>
    </citation>
    <scope>NUCLEOTIDE SEQUENCE [LARGE SCALE GENOMIC DNA]</scope>
</reference>
<dbReference type="EMBL" id="UZAM01014220">
    <property type="protein sequence ID" value="VDP32623.1"/>
    <property type="molecule type" value="Genomic_DNA"/>
</dbReference>
<dbReference type="AlphaFoldDB" id="A0A183J3T8"/>
<evidence type="ECO:0000313" key="3">
    <source>
        <dbReference type="Proteomes" id="UP000270296"/>
    </source>
</evidence>
<feature type="transmembrane region" description="Helical" evidence="1">
    <location>
        <begin position="39"/>
        <end position="58"/>
    </location>
</feature>
<protein>
    <submittedName>
        <fullName evidence="4">Aa_trans domain-containing protein</fullName>
    </submittedName>
</protein>
<evidence type="ECO:0000313" key="4">
    <source>
        <dbReference type="WBParaSite" id="SBAD_0001090301-mRNA-1"/>
    </source>
</evidence>
<accession>A0A183J3T8</accession>
<organism evidence="4">
    <name type="scientific">Soboliphyme baturini</name>
    <dbReference type="NCBI Taxonomy" id="241478"/>
    <lineage>
        <taxon>Eukaryota</taxon>
        <taxon>Metazoa</taxon>
        <taxon>Ecdysozoa</taxon>
        <taxon>Nematoda</taxon>
        <taxon>Enoplea</taxon>
        <taxon>Dorylaimia</taxon>
        <taxon>Dioctophymatida</taxon>
        <taxon>Dioctophymatoidea</taxon>
        <taxon>Soboliphymatidae</taxon>
        <taxon>Soboliphyme</taxon>
    </lineage>
</organism>
<name>A0A183J3T8_9BILA</name>